<evidence type="ECO:0000256" key="1">
    <source>
        <dbReference type="ARBA" id="ARBA00001961"/>
    </source>
</evidence>
<proteinExistence type="predicted"/>
<keyword evidence="9" id="KW-1185">Reference proteome</keyword>
<reference evidence="8 9" key="1">
    <citation type="submission" date="2018-02" db="EMBL/GenBank/DDBJ databases">
        <title>Solimicrobium silvestre gen. nov., sp. nov., isolated from alpine forest soil.</title>
        <authorList>
            <person name="Margesin R."/>
            <person name="Albuquerque L."/>
            <person name="Zhang D.-C."/>
            <person name="Froufe H.J.C."/>
            <person name="Severino R."/>
            <person name="Roxo I."/>
            <person name="Egas C."/>
            <person name="Da Costa M.S."/>
        </authorList>
    </citation>
    <scope>NUCLEOTIDE SEQUENCE [LARGE SCALE GENOMIC DNA]</scope>
    <source>
        <strain evidence="8 9">S20-91</strain>
    </source>
</reference>
<evidence type="ECO:0000313" key="8">
    <source>
        <dbReference type="EMBL" id="PRC91663.1"/>
    </source>
</evidence>
<keyword evidence="4" id="KW-0223">Dioxygenase</keyword>
<evidence type="ECO:0000256" key="2">
    <source>
        <dbReference type="ARBA" id="ARBA00022723"/>
    </source>
</evidence>
<dbReference type="EMBL" id="PUGF01000020">
    <property type="protein sequence ID" value="PRC91663.1"/>
    <property type="molecule type" value="Genomic_DNA"/>
</dbReference>
<dbReference type="InterPro" id="IPR051559">
    <property type="entry name" value="HIF_prolyl_hydroxylases"/>
</dbReference>
<evidence type="ECO:0000256" key="3">
    <source>
        <dbReference type="ARBA" id="ARBA00022896"/>
    </source>
</evidence>
<keyword evidence="6" id="KW-0408">Iron</keyword>
<dbReference type="OrthoDB" id="9783171at2"/>
<dbReference type="PANTHER" id="PTHR12907">
    <property type="entry name" value="EGL NINE HOMOLOG-RELATED"/>
    <property type="match status" value="1"/>
</dbReference>
<feature type="domain" description="Fe2OG dioxygenase" evidence="7">
    <location>
        <begin position="101"/>
        <end position="197"/>
    </location>
</feature>
<keyword evidence="5" id="KW-0560">Oxidoreductase</keyword>
<evidence type="ECO:0000256" key="6">
    <source>
        <dbReference type="ARBA" id="ARBA00023004"/>
    </source>
</evidence>
<dbReference type="GO" id="GO:0008198">
    <property type="term" value="F:ferrous iron binding"/>
    <property type="evidence" value="ECO:0007669"/>
    <property type="project" value="TreeGrafter"/>
</dbReference>
<accession>A0A2S9GVC3</accession>
<dbReference type="InterPro" id="IPR005123">
    <property type="entry name" value="Oxoglu/Fe-dep_dioxygenase_dom"/>
</dbReference>
<keyword evidence="3" id="KW-0847">Vitamin C</keyword>
<dbReference type="Pfam" id="PF13640">
    <property type="entry name" value="2OG-FeII_Oxy_3"/>
    <property type="match status" value="1"/>
</dbReference>
<name>A0A2S9GVC3_9BURK</name>
<dbReference type="GO" id="GO:0031543">
    <property type="term" value="F:peptidyl-proline dioxygenase activity"/>
    <property type="evidence" value="ECO:0007669"/>
    <property type="project" value="TreeGrafter"/>
</dbReference>
<dbReference type="Proteomes" id="UP000237839">
    <property type="component" value="Unassembled WGS sequence"/>
</dbReference>
<dbReference type="PANTHER" id="PTHR12907:SF26">
    <property type="entry name" value="HIF PROLYL HYDROXYLASE, ISOFORM C"/>
    <property type="match status" value="1"/>
</dbReference>
<dbReference type="Gene3D" id="2.60.120.620">
    <property type="entry name" value="q2cbj1_9rhob like domain"/>
    <property type="match status" value="1"/>
</dbReference>
<evidence type="ECO:0000256" key="4">
    <source>
        <dbReference type="ARBA" id="ARBA00022964"/>
    </source>
</evidence>
<dbReference type="GO" id="GO:0031418">
    <property type="term" value="F:L-ascorbic acid binding"/>
    <property type="evidence" value="ECO:0007669"/>
    <property type="project" value="UniProtKB-KW"/>
</dbReference>
<dbReference type="GO" id="GO:0071456">
    <property type="term" value="P:cellular response to hypoxia"/>
    <property type="evidence" value="ECO:0007669"/>
    <property type="project" value="TreeGrafter"/>
</dbReference>
<dbReference type="PROSITE" id="PS51471">
    <property type="entry name" value="FE2OG_OXY"/>
    <property type="match status" value="1"/>
</dbReference>
<dbReference type="SMART" id="SM00702">
    <property type="entry name" value="P4Hc"/>
    <property type="match status" value="1"/>
</dbReference>
<dbReference type="InterPro" id="IPR006620">
    <property type="entry name" value="Pro_4_hyd_alph"/>
</dbReference>
<keyword evidence="2" id="KW-0479">Metal-binding</keyword>
<evidence type="ECO:0000313" key="9">
    <source>
        <dbReference type="Proteomes" id="UP000237839"/>
    </source>
</evidence>
<evidence type="ECO:0000259" key="7">
    <source>
        <dbReference type="PROSITE" id="PS51471"/>
    </source>
</evidence>
<organism evidence="8 9">
    <name type="scientific">Solimicrobium silvestre</name>
    <dbReference type="NCBI Taxonomy" id="2099400"/>
    <lineage>
        <taxon>Bacteria</taxon>
        <taxon>Pseudomonadati</taxon>
        <taxon>Pseudomonadota</taxon>
        <taxon>Betaproteobacteria</taxon>
        <taxon>Burkholderiales</taxon>
        <taxon>Oxalobacteraceae</taxon>
        <taxon>Solimicrobium</taxon>
    </lineage>
</organism>
<protein>
    <submittedName>
        <fullName evidence="8">Putative proline hydroxylase</fullName>
    </submittedName>
</protein>
<comment type="caution">
    <text evidence="8">The sequence shown here is derived from an EMBL/GenBank/DDBJ whole genome shotgun (WGS) entry which is preliminary data.</text>
</comment>
<gene>
    <name evidence="8" type="ORF">S2091_3601</name>
</gene>
<dbReference type="AlphaFoldDB" id="A0A2S9GVC3"/>
<sequence>MNLLTSQQRICTDLSNQGWSVLDNCLEPELIRQLAQECRNQHALGSLQDAGIGRAEQRSVQKLVRGDQILWLETGMSAATDMYLTAMDTLRQSLNEQLYLGLESSENHFAVYPPDSFYQKHVDRFRDSDSRTISSVLYLNPEWQPEHGGELRLHLNDQQFDIAPLANRLVLFISADIWHEVLPTKAERLSLTGWFKRRA</sequence>
<dbReference type="InterPro" id="IPR044862">
    <property type="entry name" value="Pro_4_hyd_alph_FE2OG_OXY"/>
</dbReference>
<evidence type="ECO:0000256" key="5">
    <source>
        <dbReference type="ARBA" id="ARBA00023002"/>
    </source>
</evidence>
<comment type="cofactor">
    <cofactor evidence="1">
        <name>L-ascorbate</name>
        <dbReference type="ChEBI" id="CHEBI:38290"/>
    </cofactor>
</comment>
<dbReference type="RefSeq" id="WP_105533350.1">
    <property type="nucleotide sequence ID" value="NZ_PUGF01000020.1"/>
</dbReference>